<name>A0A9P9A3V1_9PEZI</name>
<dbReference type="AlphaFoldDB" id="A0A9P9A3V1"/>
<sequence>MAATTTAYDASKIRLAGPFDWTAWSREFKRLSIDAAIWDKIDPDEDDPEPFVKRPREPLVEDYLEETPGVGTRSSTSQSRLMSTEQNRQYTIDWNRYTERMRQYQSETASIKILKNWVVSTIAGYLYEDSCEPEQSLRTWYTLLKKHCSTTNISVHQHLRQQYLETVKPLTRPPQSFENWINNWQQTLSRASKQGMLES</sequence>
<reference evidence="1" key="1">
    <citation type="journal article" date="2021" name="Nat. Commun.">
        <title>Genetic determinants of endophytism in the Arabidopsis root mycobiome.</title>
        <authorList>
            <person name="Mesny F."/>
            <person name="Miyauchi S."/>
            <person name="Thiergart T."/>
            <person name="Pickel B."/>
            <person name="Atanasova L."/>
            <person name="Karlsson M."/>
            <person name="Huettel B."/>
            <person name="Barry K.W."/>
            <person name="Haridas S."/>
            <person name="Chen C."/>
            <person name="Bauer D."/>
            <person name="Andreopoulos W."/>
            <person name="Pangilinan J."/>
            <person name="LaButti K."/>
            <person name="Riley R."/>
            <person name="Lipzen A."/>
            <person name="Clum A."/>
            <person name="Drula E."/>
            <person name="Henrissat B."/>
            <person name="Kohler A."/>
            <person name="Grigoriev I.V."/>
            <person name="Martin F.M."/>
            <person name="Hacquard S."/>
        </authorList>
    </citation>
    <scope>NUCLEOTIDE SEQUENCE</scope>
    <source>
        <strain evidence="1">MPI-SDFR-AT-0117</strain>
    </source>
</reference>
<accession>A0A9P9A3V1</accession>
<comment type="caution">
    <text evidence="1">The sequence shown here is derived from an EMBL/GenBank/DDBJ whole genome shotgun (WGS) entry which is preliminary data.</text>
</comment>
<protein>
    <recommendedName>
        <fullName evidence="3">Gag protein</fullName>
    </recommendedName>
</protein>
<gene>
    <name evidence="1" type="ORF">F5X68DRAFT_250025</name>
</gene>
<proteinExistence type="predicted"/>
<dbReference type="OrthoDB" id="5095651at2759"/>
<organism evidence="1 2">
    <name type="scientific">Plectosphaerella plurivora</name>
    <dbReference type="NCBI Taxonomy" id="936078"/>
    <lineage>
        <taxon>Eukaryota</taxon>
        <taxon>Fungi</taxon>
        <taxon>Dikarya</taxon>
        <taxon>Ascomycota</taxon>
        <taxon>Pezizomycotina</taxon>
        <taxon>Sordariomycetes</taxon>
        <taxon>Hypocreomycetidae</taxon>
        <taxon>Glomerellales</taxon>
        <taxon>Plectosphaerellaceae</taxon>
        <taxon>Plectosphaerella</taxon>
    </lineage>
</organism>
<evidence type="ECO:0008006" key="3">
    <source>
        <dbReference type="Google" id="ProtNLM"/>
    </source>
</evidence>
<dbReference type="EMBL" id="JAGSXJ010000038">
    <property type="protein sequence ID" value="KAH6665270.1"/>
    <property type="molecule type" value="Genomic_DNA"/>
</dbReference>
<keyword evidence="2" id="KW-1185">Reference proteome</keyword>
<evidence type="ECO:0000313" key="1">
    <source>
        <dbReference type="EMBL" id="KAH6665270.1"/>
    </source>
</evidence>
<evidence type="ECO:0000313" key="2">
    <source>
        <dbReference type="Proteomes" id="UP000770015"/>
    </source>
</evidence>
<dbReference type="Proteomes" id="UP000770015">
    <property type="component" value="Unassembled WGS sequence"/>
</dbReference>